<dbReference type="PANTHER" id="PTHR42795:SF1">
    <property type="entry name" value="ALANINE DEHYDROGENASE"/>
    <property type="match status" value="1"/>
</dbReference>
<dbReference type="Gene3D" id="3.40.50.720">
    <property type="entry name" value="NAD(P)-binding Rossmann-like Domain"/>
    <property type="match status" value="2"/>
</dbReference>
<sequence length="372" mass="39815">MRVGCVKEIKNNEYRVGLTPDNVKSYVGAGHEVYIEKDAGAGSGFADAEYEKAGAKILETAKEVWDISQMMVKVKEPLPEEYDLFHEGLILYTYLHLAADKAQTDALLAKKVKGVAYETLIERDGSIPLLAPMSQIAGRLSIQEGAKYLEKRFGGLGVLLAGVPGTPKANVVILGGGSVGTNACKIAVGMGANVTILDINLQRLAYLDDIFGARVQTLVSTDANIENAVKDADLVIGCVLIPGKSAPKLFKASYLKEMKPGAVFVDVAVDQGGCGETTRVTYHDDPIYVVDGVVHYCVGNMPGAVPRTSTIALTNATLRYGLQIAALGLEEACKENPVIYSAVNTYDGKLTCKNVADSFDCYQYTDIKTVMG</sequence>
<feature type="binding site" evidence="9">
    <location>
        <position position="198"/>
    </location>
    <ligand>
        <name>NAD(+)</name>
        <dbReference type="ChEBI" id="CHEBI:57540"/>
    </ligand>
</feature>
<gene>
    <name evidence="12" type="primary">ald</name>
    <name evidence="12" type="ORF">IAB98_08590</name>
</gene>
<dbReference type="SMART" id="SM01002">
    <property type="entry name" value="AlaDh_PNT_C"/>
    <property type="match status" value="1"/>
</dbReference>
<dbReference type="CDD" id="cd05305">
    <property type="entry name" value="L-AlaDH"/>
    <property type="match status" value="1"/>
</dbReference>
<feature type="binding site" evidence="9">
    <location>
        <begin position="267"/>
        <end position="270"/>
    </location>
    <ligand>
        <name>NAD(+)</name>
        <dbReference type="ChEBI" id="CHEBI:57540"/>
    </ligand>
</feature>
<feature type="binding site" evidence="9">
    <location>
        <position position="203"/>
    </location>
    <ligand>
        <name>NAD(+)</name>
        <dbReference type="ChEBI" id="CHEBI:57540"/>
    </ligand>
</feature>
<dbReference type="NCBIfam" id="TIGR00518">
    <property type="entry name" value="alaDH"/>
    <property type="match status" value="1"/>
</dbReference>
<dbReference type="InterPro" id="IPR008143">
    <property type="entry name" value="Ala_DH/PNT_CS2"/>
</dbReference>
<dbReference type="Pfam" id="PF01262">
    <property type="entry name" value="AlaDh_PNT_C"/>
    <property type="match status" value="1"/>
</dbReference>
<feature type="active site" description="Proton donor/acceptor" evidence="7">
    <location>
        <position position="96"/>
    </location>
</feature>
<keyword evidence="9" id="KW-0547">Nucleotide-binding</keyword>
<name>A0A9D1EKA2_9FIRM</name>
<dbReference type="GO" id="GO:0000166">
    <property type="term" value="F:nucleotide binding"/>
    <property type="evidence" value="ECO:0007669"/>
    <property type="project" value="UniProtKB-KW"/>
</dbReference>
<dbReference type="PROSITE" id="PS00837">
    <property type="entry name" value="ALADH_PNT_2"/>
    <property type="match status" value="1"/>
</dbReference>
<evidence type="ECO:0000256" key="6">
    <source>
        <dbReference type="PIRNR" id="PIRNR000183"/>
    </source>
</evidence>
<accession>A0A9D1EKA2</accession>
<feature type="binding site" evidence="9">
    <location>
        <begin position="298"/>
        <end position="301"/>
    </location>
    <ligand>
        <name>NAD(+)</name>
        <dbReference type="ChEBI" id="CHEBI:57540"/>
    </ligand>
</feature>
<evidence type="ECO:0000256" key="2">
    <source>
        <dbReference type="ARBA" id="ARBA00005689"/>
    </source>
</evidence>
<dbReference type="SMART" id="SM01003">
    <property type="entry name" value="AlaDh_PNT_N"/>
    <property type="match status" value="1"/>
</dbReference>
<comment type="catalytic activity">
    <reaction evidence="6">
        <text>L-alanine + NAD(+) + H2O = pyruvate + NH4(+) + NADH + H(+)</text>
        <dbReference type="Rhea" id="RHEA:18405"/>
        <dbReference type="ChEBI" id="CHEBI:15361"/>
        <dbReference type="ChEBI" id="CHEBI:15377"/>
        <dbReference type="ChEBI" id="CHEBI:15378"/>
        <dbReference type="ChEBI" id="CHEBI:28938"/>
        <dbReference type="ChEBI" id="CHEBI:57540"/>
        <dbReference type="ChEBI" id="CHEBI:57945"/>
        <dbReference type="ChEBI" id="CHEBI:57972"/>
        <dbReference type="EC" id="1.4.1.1"/>
    </reaction>
</comment>
<feature type="binding site" evidence="9">
    <location>
        <position position="220"/>
    </location>
    <ligand>
        <name>NAD(+)</name>
        <dbReference type="ChEBI" id="CHEBI:57540"/>
    </ligand>
</feature>
<comment type="similarity">
    <text evidence="2 6">Belongs to the AlaDH/PNT family.</text>
</comment>
<dbReference type="AlphaFoldDB" id="A0A9D1EKA2"/>
<evidence type="ECO:0000313" key="13">
    <source>
        <dbReference type="Proteomes" id="UP000886841"/>
    </source>
</evidence>
<dbReference type="InterPro" id="IPR008141">
    <property type="entry name" value="Ala_DH"/>
</dbReference>
<feature type="binding site" evidence="9">
    <location>
        <position position="279"/>
    </location>
    <ligand>
        <name>NAD(+)</name>
        <dbReference type="ChEBI" id="CHEBI:57540"/>
    </ligand>
</feature>
<evidence type="ECO:0000259" key="11">
    <source>
        <dbReference type="SMART" id="SM01003"/>
    </source>
</evidence>
<evidence type="ECO:0000256" key="5">
    <source>
        <dbReference type="ARBA" id="ARBA00023027"/>
    </source>
</evidence>
<keyword evidence="5 6" id="KW-0520">NAD</keyword>
<dbReference type="GO" id="GO:0042853">
    <property type="term" value="P:L-alanine catabolic process"/>
    <property type="evidence" value="ECO:0007669"/>
    <property type="project" value="InterPro"/>
</dbReference>
<dbReference type="GO" id="GO:0000286">
    <property type="term" value="F:alanine dehydrogenase activity"/>
    <property type="evidence" value="ECO:0007669"/>
    <property type="project" value="UniProtKB-UniRule"/>
</dbReference>
<feature type="binding site" evidence="8">
    <location>
        <position position="75"/>
    </location>
    <ligand>
        <name>substrate</name>
    </ligand>
</feature>
<comment type="pathway">
    <text evidence="1">Amino-acid degradation; L-alanine degradation via dehydrogenase pathway; NH(3) and pyruvate from L-alanine: step 1/1.</text>
</comment>
<dbReference type="SUPFAM" id="SSF51735">
    <property type="entry name" value="NAD(P)-binding Rossmann-fold domains"/>
    <property type="match status" value="1"/>
</dbReference>
<dbReference type="Proteomes" id="UP000886841">
    <property type="component" value="Unassembled WGS sequence"/>
</dbReference>
<evidence type="ECO:0000259" key="10">
    <source>
        <dbReference type="SMART" id="SM01002"/>
    </source>
</evidence>
<reference evidence="12" key="1">
    <citation type="submission" date="2020-10" db="EMBL/GenBank/DDBJ databases">
        <authorList>
            <person name="Gilroy R."/>
        </authorList>
    </citation>
    <scope>NUCLEOTIDE SEQUENCE</scope>
    <source>
        <strain evidence="12">ChiSxjej1B13-7041</strain>
    </source>
</reference>
<dbReference type="InterPro" id="IPR036291">
    <property type="entry name" value="NAD(P)-bd_dom_sf"/>
</dbReference>
<keyword evidence="4 6" id="KW-0560">Oxidoreductase</keyword>
<dbReference type="PANTHER" id="PTHR42795">
    <property type="entry name" value="ALANINE DEHYDROGENASE"/>
    <property type="match status" value="1"/>
</dbReference>
<evidence type="ECO:0000256" key="3">
    <source>
        <dbReference type="ARBA" id="ARBA00012897"/>
    </source>
</evidence>
<evidence type="ECO:0000256" key="9">
    <source>
        <dbReference type="PIRSR" id="PIRSR000183-3"/>
    </source>
</evidence>
<evidence type="ECO:0000256" key="7">
    <source>
        <dbReference type="PIRSR" id="PIRSR000183-1"/>
    </source>
</evidence>
<dbReference type="Pfam" id="PF05222">
    <property type="entry name" value="AlaDh_PNT_N"/>
    <property type="match status" value="1"/>
</dbReference>
<organism evidence="12 13">
    <name type="scientific">Candidatus Egerieimonas intestinavium</name>
    <dbReference type="NCBI Taxonomy" id="2840777"/>
    <lineage>
        <taxon>Bacteria</taxon>
        <taxon>Bacillati</taxon>
        <taxon>Bacillota</taxon>
        <taxon>Clostridia</taxon>
        <taxon>Lachnospirales</taxon>
        <taxon>Lachnospiraceae</taxon>
        <taxon>Lachnospiraceae incertae sedis</taxon>
        <taxon>Candidatus Egerieimonas</taxon>
    </lineage>
</organism>
<dbReference type="FunFam" id="3.40.50.720:FF:000049">
    <property type="entry name" value="Alanine dehydrogenase"/>
    <property type="match status" value="1"/>
</dbReference>
<evidence type="ECO:0000313" key="12">
    <source>
        <dbReference type="EMBL" id="HIR93458.1"/>
    </source>
</evidence>
<dbReference type="SUPFAM" id="SSF52283">
    <property type="entry name" value="Formate/glycerate dehydrogenase catalytic domain-like"/>
    <property type="match status" value="1"/>
</dbReference>
<feature type="active site" description="Proton donor/acceptor" evidence="7">
    <location>
        <position position="270"/>
    </location>
</feature>
<feature type="domain" description="Alanine dehydrogenase/pyridine nucleotide transhydrogenase NAD(H)-binding" evidence="10">
    <location>
        <begin position="149"/>
        <end position="297"/>
    </location>
</feature>
<feature type="binding site" evidence="8">
    <location>
        <position position="15"/>
    </location>
    <ligand>
        <name>substrate</name>
    </ligand>
</feature>
<dbReference type="PIRSF" id="PIRSF000183">
    <property type="entry name" value="Alanine_dh"/>
    <property type="match status" value="1"/>
</dbReference>
<proteinExistence type="inferred from homology"/>
<dbReference type="InterPro" id="IPR007698">
    <property type="entry name" value="AlaDH/PNT_NAD(H)-bd"/>
</dbReference>
<dbReference type="InterPro" id="IPR007886">
    <property type="entry name" value="AlaDH/PNT_N"/>
</dbReference>
<comment type="caution">
    <text evidence="12">The sequence shown here is derived from an EMBL/GenBank/DDBJ whole genome shotgun (WGS) entry which is preliminary data.</text>
</comment>
<evidence type="ECO:0000256" key="4">
    <source>
        <dbReference type="ARBA" id="ARBA00023002"/>
    </source>
</evidence>
<feature type="binding site" evidence="9">
    <location>
        <begin position="239"/>
        <end position="240"/>
    </location>
    <ligand>
        <name>NAD(+)</name>
        <dbReference type="ChEBI" id="CHEBI:57540"/>
    </ligand>
</feature>
<dbReference type="EMBL" id="DVHU01000078">
    <property type="protein sequence ID" value="HIR93458.1"/>
    <property type="molecule type" value="Genomic_DNA"/>
</dbReference>
<dbReference type="EC" id="1.4.1.1" evidence="3 6"/>
<evidence type="ECO:0000256" key="1">
    <source>
        <dbReference type="ARBA" id="ARBA00005206"/>
    </source>
</evidence>
<dbReference type="GO" id="GO:0005886">
    <property type="term" value="C:plasma membrane"/>
    <property type="evidence" value="ECO:0007669"/>
    <property type="project" value="TreeGrafter"/>
</dbReference>
<reference evidence="12" key="2">
    <citation type="journal article" date="2021" name="PeerJ">
        <title>Extensive microbial diversity within the chicken gut microbiome revealed by metagenomics and culture.</title>
        <authorList>
            <person name="Gilroy R."/>
            <person name="Ravi A."/>
            <person name="Getino M."/>
            <person name="Pursley I."/>
            <person name="Horton D.L."/>
            <person name="Alikhan N.F."/>
            <person name="Baker D."/>
            <person name="Gharbi K."/>
            <person name="Hall N."/>
            <person name="Watson M."/>
            <person name="Adriaenssens E.M."/>
            <person name="Foster-Nyarko E."/>
            <person name="Jarju S."/>
            <person name="Secka A."/>
            <person name="Antonio M."/>
            <person name="Oren A."/>
            <person name="Chaudhuri R.R."/>
            <person name="La Ragione R."/>
            <person name="Hildebrand F."/>
            <person name="Pallen M.J."/>
        </authorList>
    </citation>
    <scope>NUCLEOTIDE SEQUENCE</scope>
    <source>
        <strain evidence="12">ChiSxjej1B13-7041</strain>
    </source>
</reference>
<feature type="domain" description="Alanine dehydrogenase/pyridine nucleotide transhydrogenase N-terminal" evidence="11">
    <location>
        <begin position="4"/>
        <end position="137"/>
    </location>
</feature>
<evidence type="ECO:0000256" key="8">
    <source>
        <dbReference type="PIRSR" id="PIRSR000183-2"/>
    </source>
</evidence>
<protein>
    <recommendedName>
        <fullName evidence="3 6">Alanine dehydrogenase</fullName>
        <ecNumber evidence="3 6">1.4.1.1</ecNumber>
    </recommendedName>
</protein>
<feature type="binding site" evidence="9">
    <location>
        <position position="134"/>
    </location>
    <ligand>
        <name>NAD(+)</name>
        <dbReference type="ChEBI" id="CHEBI:57540"/>
    </ligand>
</feature>